<evidence type="ECO:0000313" key="2">
    <source>
        <dbReference type="Proteomes" id="UP000104372"/>
    </source>
</evidence>
<dbReference type="KEGG" id="vg:2947889"/>
<proteinExistence type="predicted"/>
<dbReference type="OrthoDB" id="40233at10239"/>
<accession>Q6TVH6</accession>
<dbReference type="EMBL" id="AY386265">
    <property type="protein sequence ID" value="AAR98369.1"/>
    <property type="molecule type" value="Genomic_DNA"/>
</dbReference>
<evidence type="ECO:0000313" key="1">
    <source>
        <dbReference type="EMBL" id="AAR98369.1"/>
    </source>
</evidence>
<protein>
    <submittedName>
        <fullName evidence="1">Uncharacterized protein</fullName>
    </submittedName>
</protein>
<sequence>MRVHGARRNLDEVIDQLLDDMQIDGDIFPEVPDCTPEDMVDALDNFLEDINYKNECCLLSQEEMDELLVEIEDMMKLLSDGMKQS</sequence>
<name>Q6TVH6_9POXV</name>
<dbReference type="GeneID" id="2947889"/>
<organism evidence="1 2">
    <name type="scientific">Bovine papular stomatitis virus</name>
    <dbReference type="NCBI Taxonomy" id="129727"/>
    <lineage>
        <taxon>Viruses</taxon>
        <taxon>Varidnaviria</taxon>
        <taxon>Bamfordvirae</taxon>
        <taxon>Nucleocytoviricota</taxon>
        <taxon>Pokkesviricetes</taxon>
        <taxon>Chitovirales</taxon>
        <taxon>Poxviridae</taxon>
        <taxon>Chordopoxvirinae</taxon>
        <taxon>Parapoxvirus</taxon>
        <taxon>Parapoxvirus bovinestomatitis</taxon>
    </lineage>
</organism>
<keyword evidence="2" id="KW-1185">Reference proteome</keyword>
<reference evidence="1 2" key="1">
    <citation type="journal article" date="2004" name="J. Virol.">
        <title>Genomes of the parapoxviruses ORF virus and bovine papular stomatitis virus.</title>
        <authorList>
            <person name="Delhon G."/>
            <person name="Tulman E.R."/>
            <person name="Afonso C.L."/>
            <person name="Lu Z."/>
            <person name="de la Concha-Bermejillo A."/>
            <person name="Lehmkuhl H.D."/>
            <person name="Piccone M.E."/>
            <person name="Kutish G.F."/>
            <person name="Rock D.L."/>
        </authorList>
    </citation>
    <scope>NUCLEOTIDE SEQUENCE [LARGE SCALE GENOMIC DNA]</scope>
    <source>
        <strain evidence="1 2">BV-AR02</strain>
    </source>
</reference>
<dbReference type="Proteomes" id="UP000104372">
    <property type="component" value="Segment"/>
</dbReference>
<dbReference type="RefSeq" id="NP_957921.1">
    <property type="nucleotide sequence ID" value="NC_005337.1"/>
</dbReference>